<dbReference type="EMBL" id="GGEC01081395">
    <property type="protein sequence ID" value="MBX61879.1"/>
    <property type="molecule type" value="Transcribed_RNA"/>
</dbReference>
<protein>
    <submittedName>
        <fullName evidence="2">Uncharacterized protein</fullName>
    </submittedName>
</protein>
<dbReference type="AlphaFoldDB" id="A0A2P2Q4R6"/>
<evidence type="ECO:0000256" key="1">
    <source>
        <dbReference type="SAM" id="Phobius"/>
    </source>
</evidence>
<reference evidence="2" key="1">
    <citation type="submission" date="2018-02" db="EMBL/GenBank/DDBJ databases">
        <title>Rhizophora mucronata_Transcriptome.</title>
        <authorList>
            <person name="Meera S.P."/>
            <person name="Sreeshan A."/>
            <person name="Augustine A."/>
        </authorList>
    </citation>
    <scope>NUCLEOTIDE SEQUENCE</scope>
    <source>
        <tissue evidence="2">Leaf</tissue>
    </source>
</reference>
<feature type="transmembrane region" description="Helical" evidence="1">
    <location>
        <begin position="31"/>
        <end position="48"/>
    </location>
</feature>
<keyword evidence="1" id="KW-0812">Transmembrane</keyword>
<keyword evidence="1" id="KW-1133">Transmembrane helix</keyword>
<accession>A0A2P2Q4R6</accession>
<organism evidence="2">
    <name type="scientific">Rhizophora mucronata</name>
    <name type="common">Asiatic mangrove</name>
    <dbReference type="NCBI Taxonomy" id="61149"/>
    <lineage>
        <taxon>Eukaryota</taxon>
        <taxon>Viridiplantae</taxon>
        <taxon>Streptophyta</taxon>
        <taxon>Embryophyta</taxon>
        <taxon>Tracheophyta</taxon>
        <taxon>Spermatophyta</taxon>
        <taxon>Magnoliopsida</taxon>
        <taxon>eudicotyledons</taxon>
        <taxon>Gunneridae</taxon>
        <taxon>Pentapetalae</taxon>
        <taxon>rosids</taxon>
        <taxon>fabids</taxon>
        <taxon>Malpighiales</taxon>
        <taxon>Rhizophoraceae</taxon>
        <taxon>Rhizophora</taxon>
    </lineage>
</organism>
<evidence type="ECO:0000313" key="2">
    <source>
        <dbReference type="EMBL" id="MBX61879.1"/>
    </source>
</evidence>
<proteinExistence type="predicted"/>
<keyword evidence="1" id="KW-0472">Membrane</keyword>
<sequence length="55" mass="6199">MYEPAHGRCPTISDLVNSSYSMPNVISLSKWMWYAFCINIALLPGPFVQSTSVFK</sequence>
<name>A0A2P2Q4R6_RHIMU</name>